<dbReference type="RefSeq" id="WP_237382417.1">
    <property type="nucleotide sequence ID" value="NZ_CP071793.1"/>
</dbReference>
<dbReference type="GO" id="GO:0000155">
    <property type="term" value="F:phosphorelay sensor kinase activity"/>
    <property type="evidence" value="ECO:0007669"/>
    <property type="project" value="InterPro"/>
</dbReference>
<dbReference type="EMBL" id="CP071793">
    <property type="protein sequence ID" value="QTD52308.1"/>
    <property type="molecule type" value="Genomic_DNA"/>
</dbReference>
<keyword evidence="12" id="KW-1185">Reference proteome</keyword>
<feature type="domain" description="Histidine kinase" evidence="9">
    <location>
        <begin position="183"/>
        <end position="401"/>
    </location>
</feature>
<feature type="domain" description="Response regulatory" evidence="10">
    <location>
        <begin position="451"/>
        <end position="566"/>
    </location>
</feature>
<dbReference type="InterPro" id="IPR001789">
    <property type="entry name" value="Sig_transdc_resp-reg_receiver"/>
</dbReference>
<dbReference type="InterPro" id="IPR036097">
    <property type="entry name" value="HisK_dim/P_sf"/>
</dbReference>
<feature type="coiled-coil region" evidence="8">
    <location>
        <begin position="152"/>
        <end position="179"/>
    </location>
</feature>
<evidence type="ECO:0000313" key="11">
    <source>
        <dbReference type="EMBL" id="QTD52308.1"/>
    </source>
</evidence>
<dbReference type="SUPFAM" id="SSF55874">
    <property type="entry name" value="ATPase domain of HSP90 chaperone/DNA topoisomerase II/histidine kinase"/>
    <property type="match status" value="2"/>
</dbReference>
<dbReference type="Gene3D" id="1.10.287.130">
    <property type="match status" value="1"/>
</dbReference>
<evidence type="ECO:0000256" key="4">
    <source>
        <dbReference type="ARBA" id="ARBA00022679"/>
    </source>
</evidence>
<sequence>MSADIYDQGGSVPQKLDLETRPARILVADDEPDLEVLFRQMFRKELRRKEFSFVFVYNGRAALEKLAEDPEFDMVLSDIRMPDMDGLTLLKQLRANYPLLATVMVTAYGDMINIRKAMNEGAFDFISKPIQYSDVMATIRKTLNHVKELRDLDRHRREEAQAQERLVAELRKVDRLKDEFLANTSHELRTPLNAIIGLTETLLHNEDENLSVEARQNLRLMLYSGQRLTNLINDLLDFSKLKNDDLSLVPKSISPYEMVELTFRLTETLLGGKDVRLVNELPKGVPAIHVDEYRLQQILINLVGNAIKFTERGSITVAAYVEDDWMRLSVNDTGSGIADTQLDTIFEPFYQADGSEERHYGGTGLGLSITRKLVELHGGKIGVRSKEGEGTTFWFTLPLSQRDAEPLEGFTFTIAKPITMTESADFEALPPNEDLDRVSQRLVELEPQSFHLLAVDDDAVNLRVLEQHLKDFQVTRVQRGADAIKLIEEGRRFDLVLLDVMMPQVSGIQVCRKIRSLYGPHELPVLLLTAKNQVGDLVSGLVAGANDYLTKPLSRAELIARVHTHLELLQTTRQLRSAQDEARENARAAGKAKFATSVLHNIGNILNSMNVSMKNISKVINNSRLNGFHKANRILEENKVNLANLFEQAGKGEQLVDYYQHLGSLLQKENNDMLDELENAEKKITLMKDIIETQQYYAKEDQNLLPVQLDLAVEESIAVQKEMLEGYGVELKSQFRCDTPVMAHQAVLVHILVNLIKNAIEAMEQAETRVLTIETGLNEEGQPFCRISDTGIGIENMDDIFQHGFTTKKYGHGYGLHYCAKAMEAMGGSMSADSEGKHRGAQFQMLFQPYQFRTVRHDAQQQLHAT</sequence>
<evidence type="ECO:0000259" key="10">
    <source>
        <dbReference type="PROSITE" id="PS50110"/>
    </source>
</evidence>
<dbReference type="InterPro" id="IPR005467">
    <property type="entry name" value="His_kinase_dom"/>
</dbReference>
<dbReference type="SUPFAM" id="SSF47384">
    <property type="entry name" value="Homodimeric domain of signal transducing histidine kinase"/>
    <property type="match status" value="1"/>
</dbReference>
<dbReference type="SMART" id="SM00387">
    <property type="entry name" value="HATPase_c"/>
    <property type="match status" value="2"/>
</dbReference>
<dbReference type="SUPFAM" id="SSF52172">
    <property type="entry name" value="CheY-like"/>
    <property type="match status" value="2"/>
</dbReference>
<dbReference type="InterPro" id="IPR003661">
    <property type="entry name" value="HisK_dim/P_dom"/>
</dbReference>
<dbReference type="SMART" id="SM00448">
    <property type="entry name" value="REC"/>
    <property type="match status" value="2"/>
</dbReference>
<dbReference type="CDD" id="cd17536">
    <property type="entry name" value="REC_YesN-like"/>
    <property type="match status" value="1"/>
</dbReference>
<dbReference type="Pfam" id="PF00512">
    <property type="entry name" value="HisKA"/>
    <property type="match status" value="1"/>
</dbReference>
<dbReference type="AlphaFoldDB" id="A0A8A4TT95"/>
<evidence type="ECO:0000256" key="1">
    <source>
        <dbReference type="ARBA" id="ARBA00000085"/>
    </source>
</evidence>
<evidence type="ECO:0000256" key="6">
    <source>
        <dbReference type="ARBA" id="ARBA00023012"/>
    </source>
</evidence>
<dbReference type="GO" id="GO:0005886">
    <property type="term" value="C:plasma membrane"/>
    <property type="evidence" value="ECO:0007669"/>
    <property type="project" value="TreeGrafter"/>
</dbReference>
<organism evidence="11 12">
    <name type="scientific">Sulfidibacter corallicola</name>
    <dbReference type="NCBI Taxonomy" id="2818388"/>
    <lineage>
        <taxon>Bacteria</taxon>
        <taxon>Pseudomonadati</taxon>
        <taxon>Acidobacteriota</taxon>
        <taxon>Holophagae</taxon>
        <taxon>Acanthopleuribacterales</taxon>
        <taxon>Acanthopleuribacteraceae</taxon>
        <taxon>Sulfidibacter</taxon>
    </lineage>
</organism>
<feature type="modified residue" description="4-aspartylphosphate" evidence="7">
    <location>
        <position position="499"/>
    </location>
</feature>
<dbReference type="InterPro" id="IPR036890">
    <property type="entry name" value="HATPase_C_sf"/>
</dbReference>
<dbReference type="FunFam" id="1.10.287.130:FF:000001">
    <property type="entry name" value="Two-component sensor histidine kinase"/>
    <property type="match status" value="1"/>
</dbReference>
<feature type="modified residue" description="4-aspartylphosphate" evidence="7">
    <location>
        <position position="78"/>
    </location>
</feature>
<dbReference type="InterPro" id="IPR004358">
    <property type="entry name" value="Sig_transdc_His_kin-like_C"/>
</dbReference>
<keyword evidence="4" id="KW-0808">Transferase</keyword>
<keyword evidence="5" id="KW-0418">Kinase</keyword>
<evidence type="ECO:0000256" key="2">
    <source>
        <dbReference type="ARBA" id="ARBA00012438"/>
    </source>
</evidence>
<dbReference type="Gene3D" id="3.30.565.10">
    <property type="entry name" value="Histidine kinase-like ATPase, C-terminal domain"/>
    <property type="match status" value="2"/>
</dbReference>
<dbReference type="PROSITE" id="PS50110">
    <property type="entry name" value="RESPONSE_REGULATORY"/>
    <property type="match status" value="2"/>
</dbReference>
<proteinExistence type="predicted"/>
<dbReference type="FunFam" id="3.30.565.10:FF:000010">
    <property type="entry name" value="Sensor histidine kinase RcsC"/>
    <property type="match status" value="1"/>
</dbReference>
<dbReference type="PRINTS" id="PR00344">
    <property type="entry name" value="BCTRLSENSOR"/>
</dbReference>
<dbReference type="Gene3D" id="3.40.50.2300">
    <property type="match status" value="2"/>
</dbReference>
<reference evidence="11" key="1">
    <citation type="submission" date="2021-03" db="EMBL/GenBank/DDBJ databases">
        <title>Acanthopleuribacteraceae sp. M133.</title>
        <authorList>
            <person name="Wang G."/>
        </authorList>
    </citation>
    <scope>NUCLEOTIDE SEQUENCE</scope>
    <source>
        <strain evidence="11">M133</strain>
    </source>
</reference>
<name>A0A8A4TT95_SULCO</name>
<dbReference type="EC" id="2.7.13.3" evidence="2"/>
<evidence type="ECO:0000259" key="9">
    <source>
        <dbReference type="PROSITE" id="PS50109"/>
    </source>
</evidence>
<dbReference type="CDD" id="cd17574">
    <property type="entry name" value="REC_OmpR"/>
    <property type="match status" value="1"/>
</dbReference>
<feature type="coiled-coil region" evidence="8">
    <location>
        <begin position="663"/>
        <end position="690"/>
    </location>
</feature>
<evidence type="ECO:0000313" key="12">
    <source>
        <dbReference type="Proteomes" id="UP000663929"/>
    </source>
</evidence>
<feature type="domain" description="Histidine kinase" evidence="9">
    <location>
        <begin position="687"/>
        <end position="851"/>
    </location>
</feature>
<feature type="domain" description="Response regulatory" evidence="10">
    <location>
        <begin position="24"/>
        <end position="143"/>
    </location>
</feature>
<gene>
    <name evidence="11" type="ORF">J3U87_07520</name>
</gene>
<keyword evidence="8" id="KW-0175">Coiled coil</keyword>
<evidence type="ECO:0000256" key="7">
    <source>
        <dbReference type="PROSITE-ProRule" id="PRU00169"/>
    </source>
</evidence>
<evidence type="ECO:0000256" key="5">
    <source>
        <dbReference type="ARBA" id="ARBA00022777"/>
    </source>
</evidence>
<dbReference type="Pfam" id="PF00072">
    <property type="entry name" value="Response_reg"/>
    <property type="match status" value="2"/>
</dbReference>
<dbReference type="PANTHER" id="PTHR43047:SF72">
    <property type="entry name" value="OSMOSENSING HISTIDINE PROTEIN KINASE SLN1"/>
    <property type="match status" value="1"/>
</dbReference>
<protein>
    <recommendedName>
        <fullName evidence="2">histidine kinase</fullName>
        <ecNumber evidence="2">2.7.13.3</ecNumber>
    </recommendedName>
</protein>
<dbReference type="InterPro" id="IPR003594">
    <property type="entry name" value="HATPase_dom"/>
</dbReference>
<accession>A0A8A4TT95</accession>
<dbReference type="PROSITE" id="PS50109">
    <property type="entry name" value="HIS_KIN"/>
    <property type="match status" value="2"/>
</dbReference>
<evidence type="ECO:0000256" key="8">
    <source>
        <dbReference type="SAM" id="Coils"/>
    </source>
</evidence>
<dbReference type="PANTHER" id="PTHR43047">
    <property type="entry name" value="TWO-COMPONENT HISTIDINE PROTEIN KINASE"/>
    <property type="match status" value="1"/>
</dbReference>
<dbReference type="InterPro" id="IPR011006">
    <property type="entry name" value="CheY-like_superfamily"/>
</dbReference>
<comment type="catalytic activity">
    <reaction evidence="1">
        <text>ATP + protein L-histidine = ADP + protein N-phospho-L-histidine.</text>
        <dbReference type="EC" id="2.7.13.3"/>
    </reaction>
</comment>
<keyword evidence="6" id="KW-0902">Two-component regulatory system</keyword>
<dbReference type="GO" id="GO:0009927">
    <property type="term" value="F:histidine phosphotransfer kinase activity"/>
    <property type="evidence" value="ECO:0007669"/>
    <property type="project" value="TreeGrafter"/>
</dbReference>
<dbReference type="Proteomes" id="UP000663929">
    <property type="component" value="Chromosome"/>
</dbReference>
<dbReference type="CDD" id="cd16922">
    <property type="entry name" value="HATPase_EvgS-ArcB-TorS-like"/>
    <property type="match status" value="1"/>
</dbReference>
<dbReference type="KEGG" id="scor:J3U87_07520"/>
<dbReference type="CDD" id="cd00082">
    <property type="entry name" value="HisKA"/>
    <property type="match status" value="1"/>
</dbReference>
<keyword evidence="3 7" id="KW-0597">Phosphoprotein</keyword>
<dbReference type="SMART" id="SM00388">
    <property type="entry name" value="HisKA"/>
    <property type="match status" value="1"/>
</dbReference>
<evidence type="ECO:0000256" key="3">
    <source>
        <dbReference type="ARBA" id="ARBA00022553"/>
    </source>
</evidence>
<dbReference type="Pfam" id="PF02518">
    <property type="entry name" value="HATPase_c"/>
    <property type="match status" value="2"/>
</dbReference>